<dbReference type="InterPro" id="IPR003661">
    <property type="entry name" value="HisK_dim/P_dom"/>
</dbReference>
<dbReference type="InterPro" id="IPR008207">
    <property type="entry name" value="Sig_transdc_His_kin_Hpt_dom"/>
</dbReference>
<dbReference type="EMBL" id="FZOT01000001">
    <property type="protein sequence ID" value="SNS18069.1"/>
    <property type="molecule type" value="Genomic_DNA"/>
</dbReference>
<dbReference type="CDD" id="cd00130">
    <property type="entry name" value="PAS"/>
    <property type="match status" value="2"/>
</dbReference>
<dbReference type="PROSITE" id="PS50109">
    <property type="entry name" value="HIS_KIN"/>
    <property type="match status" value="1"/>
</dbReference>
<feature type="domain" description="PAC" evidence="21">
    <location>
        <begin position="422"/>
        <end position="472"/>
    </location>
</feature>
<keyword evidence="4" id="KW-1003">Cell membrane</keyword>
<evidence type="ECO:0000256" key="8">
    <source>
        <dbReference type="ARBA" id="ARBA00022741"/>
    </source>
</evidence>
<evidence type="ECO:0000259" key="21">
    <source>
        <dbReference type="PROSITE" id="PS50113"/>
    </source>
</evidence>
<dbReference type="Proteomes" id="UP000198284">
    <property type="component" value="Unassembled WGS sequence"/>
</dbReference>
<dbReference type="GO" id="GO:0005524">
    <property type="term" value="F:ATP binding"/>
    <property type="evidence" value="ECO:0007669"/>
    <property type="project" value="UniProtKB-KW"/>
</dbReference>
<evidence type="ECO:0000256" key="6">
    <source>
        <dbReference type="ARBA" id="ARBA00022692"/>
    </source>
</evidence>
<keyword evidence="13" id="KW-0472">Membrane</keyword>
<dbReference type="SMART" id="SM00387">
    <property type="entry name" value="HATPase_c"/>
    <property type="match status" value="1"/>
</dbReference>
<dbReference type="Pfam" id="PF00072">
    <property type="entry name" value="Response_reg"/>
    <property type="match status" value="1"/>
</dbReference>
<keyword evidence="7" id="KW-0732">Signal</keyword>
<dbReference type="Gene3D" id="3.30.450.20">
    <property type="entry name" value="PAS domain"/>
    <property type="match status" value="2"/>
</dbReference>
<dbReference type="SUPFAM" id="SSF47226">
    <property type="entry name" value="Histidine-containing phosphotransfer domain, HPT domain"/>
    <property type="match status" value="1"/>
</dbReference>
<evidence type="ECO:0000259" key="22">
    <source>
        <dbReference type="PROSITE" id="PS50894"/>
    </source>
</evidence>
<comment type="function">
    <text evidence="14">Member of the two-component regulatory system BvgS/BvgA. Phosphorylates BvgA via a four-step phosphorelay in response to environmental signals.</text>
</comment>
<dbReference type="RefSeq" id="WP_176442284.1">
    <property type="nucleotide sequence ID" value="NZ_FZOT01000001.1"/>
</dbReference>
<reference evidence="23 24" key="1">
    <citation type="submission" date="2017-06" db="EMBL/GenBank/DDBJ databases">
        <authorList>
            <person name="Kim H.J."/>
            <person name="Triplett B.A."/>
        </authorList>
    </citation>
    <scope>NUCLEOTIDE SEQUENCE [LARGE SCALE GENOMIC DNA]</scope>
    <source>
        <strain evidence="23 24">U15</strain>
    </source>
</reference>
<dbReference type="InterPro" id="IPR035965">
    <property type="entry name" value="PAS-like_dom_sf"/>
</dbReference>
<dbReference type="Pfam" id="PF08447">
    <property type="entry name" value="PAS_3"/>
    <property type="match status" value="1"/>
</dbReference>
<evidence type="ECO:0000313" key="23">
    <source>
        <dbReference type="EMBL" id="SNS18069.1"/>
    </source>
</evidence>
<feature type="domain" description="Response regulatory" evidence="19">
    <location>
        <begin position="737"/>
        <end position="853"/>
    </location>
</feature>
<comment type="subcellular location">
    <subcellularLocation>
        <location evidence="2">Cell membrane</location>
        <topology evidence="2">Multi-pass membrane protein</topology>
    </subcellularLocation>
</comment>
<evidence type="ECO:0000256" key="13">
    <source>
        <dbReference type="ARBA" id="ARBA00023136"/>
    </source>
</evidence>
<dbReference type="InterPro" id="IPR011006">
    <property type="entry name" value="CheY-like_superfamily"/>
</dbReference>
<evidence type="ECO:0000256" key="5">
    <source>
        <dbReference type="ARBA" id="ARBA00022553"/>
    </source>
</evidence>
<dbReference type="GO" id="GO:0006355">
    <property type="term" value="P:regulation of DNA-templated transcription"/>
    <property type="evidence" value="ECO:0007669"/>
    <property type="project" value="InterPro"/>
</dbReference>
<dbReference type="InterPro" id="IPR004358">
    <property type="entry name" value="Sig_transdc_His_kin-like_C"/>
</dbReference>
<feature type="modified residue" description="Phosphohistidine" evidence="16">
    <location>
        <position position="932"/>
    </location>
</feature>
<dbReference type="Gene3D" id="3.30.565.10">
    <property type="entry name" value="Histidine kinase-like ATPase, C-terminal domain"/>
    <property type="match status" value="1"/>
</dbReference>
<dbReference type="SUPFAM" id="SSF55874">
    <property type="entry name" value="ATPase domain of HSP90 chaperone/DNA topoisomerase II/histidine kinase"/>
    <property type="match status" value="1"/>
</dbReference>
<dbReference type="InterPro" id="IPR001789">
    <property type="entry name" value="Sig_transdc_resp-reg_receiver"/>
</dbReference>
<dbReference type="NCBIfam" id="TIGR00229">
    <property type="entry name" value="sensory_box"/>
    <property type="match status" value="2"/>
</dbReference>
<feature type="domain" description="HPt" evidence="22">
    <location>
        <begin position="893"/>
        <end position="986"/>
    </location>
</feature>
<keyword evidence="11" id="KW-0902">Two-component regulatory system</keyword>
<evidence type="ECO:0000256" key="9">
    <source>
        <dbReference type="ARBA" id="ARBA00022840"/>
    </source>
</evidence>
<evidence type="ECO:0000256" key="7">
    <source>
        <dbReference type="ARBA" id="ARBA00022729"/>
    </source>
</evidence>
<dbReference type="InterPro" id="IPR036890">
    <property type="entry name" value="HATPase_C_sf"/>
</dbReference>
<feature type="domain" description="PAS" evidence="20">
    <location>
        <begin position="344"/>
        <end position="415"/>
    </location>
</feature>
<dbReference type="Pfam" id="PF00512">
    <property type="entry name" value="HisKA"/>
    <property type="match status" value="1"/>
</dbReference>
<feature type="domain" description="PAS" evidence="20">
    <location>
        <begin position="222"/>
        <end position="292"/>
    </location>
</feature>
<comment type="catalytic activity">
    <reaction evidence="1">
        <text>ATP + protein L-histidine = ADP + protein N-phospho-L-histidine.</text>
        <dbReference type="EC" id="2.7.13.3"/>
    </reaction>
</comment>
<accession>A0A239CDN0</accession>
<dbReference type="Gene3D" id="1.20.120.160">
    <property type="entry name" value="HPT domain"/>
    <property type="match status" value="1"/>
</dbReference>
<evidence type="ECO:0000259" key="18">
    <source>
        <dbReference type="PROSITE" id="PS50109"/>
    </source>
</evidence>
<dbReference type="PANTHER" id="PTHR45339">
    <property type="entry name" value="HYBRID SIGNAL TRANSDUCTION HISTIDINE KINASE J"/>
    <property type="match status" value="1"/>
</dbReference>
<keyword evidence="24" id="KW-1185">Reference proteome</keyword>
<dbReference type="InterPro" id="IPR000014">
    <property type="entry name" value="PAS"/>
</dbReference>
<keyword evidence="12" id="KW-0843">Virulence</keyword>
<dbReference type="GO" id="GO:0005886">
    <property type="term" value="C:plasma membrane"/>
    <property type="evidence" value="ECO:0007669"/>
    <property type="project" value="UniProtKB-SubCell"/>
</dbReference>
<sequence>MNKRISRLVTIGFALMLLLGIAGSVFLGYQLQLGKEYAKHNRFLVQKVGVPLYRARHEFMVRGQEVAAALIVPLADVRHQARRDQMRQAGERARAYLHAALASAPTDAIRDRIHILMLHDQQVTMPLAEEILAAGSSNADRARGTYDQRYLDAQRRSLELMDAALEPVSREADRLERQALERFDDSHMPGIATVMLLCVGGVLVAVFVRRAVCRLMQQANQATQEIHDLAELSFDVICTLDEQGKFRSVSGAFERIWGYAPEELVGTSGLIHVHPDERATAKKAIAAVVSGGALTNQRGRFIRKDGQTIFMKWSARWVASQRRIFCVAQDVTAATLAERALQASEQQLRAILSSAHEAFLCIDAGGRIIEWNTHAEAIFGWPAQEAIGHFLHELIIPQHLREAHVRGLQRFLRTGDAPFAGRRLELPGLHRDGHEIMLEISMTAIRQQQGFIFSAFLRDISQRKQAEAQLRETKEAAEAATQAKSEFLANISHEIRTPMNSVIGMAHLALMQSPEPRLRGYLEKILGAGQHLLGIINDVLDFSKIEAGRMELEAVAFNLEHVMRTVSDQIGPRAHGKGLDFQVRVKVAVPRRLVGDPLRLGQILINLCSNAVKFTAHGGVTVRITVLARDAQACRLKFAVQDTGVGIRAEDVANLFQPFRQADASITRQYGGTGLGLAICRQLVERMGGEIGVDSEPGRGSTFWFCASFAVAAGDVNTEKPDAPSSDEAQQTVKGARILLVEDNPFNQQVACELLAAAGVEAAVAEHGEQALEMLQRKTFDCVLMDMQMPVMDGLEATRRLRRMPGLATLKVIAMTANAGTEDRERCLAAGMDDFITKPVTPDVLYRTLARHLAAVESAGMTANPEPAPEAALVAASAEVIDMDALASLSQGDPVRMRRFADKFLQSAQYGMRELEAALEAQDPARLARIGHYNKSSARAVGALGFAALWQALEAHRDGGSLAEADEIAASLRDTLQAIEAVLKPIMQEEGSAAPACAQAPLH</sequence>
<keyword evidence="5 17" id="KW-0597">Phosphoprotein</keyword>
<evidence type="ECO:0000256" key="4">
    <source>
        <dbReference type="ARBA" id="ARBA00022475"/>
    </source>
</evidence>
<feature type="domain" description="Histidine kinase" evidence="18">
    <location>
        <begin position="490"/>
        <end position="711"/>
    </location>
</feature>
<dbReference type="PROSITE" id="PS50894">
    <property type="entry name" value="HPT"/>
    <property type="match status" value="1"/>
</dbReference>
<evidence type="ECO:0000256" key="15">
    <source>
        <dbReference type="ARBA" id="ARBA00070152"/>
    </source>
</evidence>
<dbReference type="Gene3D" id="3.40.50.2300">
    <property type="match status" value="1"/>
</dbReference>
<dbReference type="PANTHER" id="PTHR45339:SF1">
    <property type="entry name" value="HYBRID SIGNAL TRANSDUCTION HISTIDINE KINASE J"/>
    <property type="match status" value="1"/>
</dbReference>
<dbReference type="InterPro" id="IPR036641">
    <property type="entry name" value="HPT_dom_sf"/>
</dbReference>
<protein>
    <recommendedName>
        <fullName evidence="15">Virulence sensor protein BvgS</fullName>
        <ecNumber evidence="3">2.7.13.3</ecNumber>
    </recommendedName>
</protein>
<dbReference type="CDD" id="cd16922">
    <property type="entry name" value="HATPase_EvgS-ArcB-TorS-like"/>
    <property type="match status" value="1"/>
</dbReference>
<dbReference type="PRINTS" id="PR00344">
    <property type="entry name" value="BCTRLSENSOR"/>
</dbReference>
<dbReference type="EC" id="2.7.13.3" evidence="3"/>
<keyword evidence="9" id="KW-0067">ATP-binding</keyword>
<dbReference type="Pfam" id="PF02518">
    <property type="entry name" value="HATPase_c"/>
    <property type="match status" value="1"/>
</dbReference>
<dbReference type="InterPro" id="IPR000700">
    <property type="entry name" value="PAS-assoc_C"/>
</dbReference>
<evidence type="ECO:0000313" key="24">
    <source>
        <dbReference type="Proteomes" id="UP000198284"/>
    </source>
</evidence>
<dbReference type="Gene3D" id="1.10.287.130">
    <property type="match status" value="1"/>
</dbReference>
<evidence type="ECO:0000256" key="2">
    <source>
        <dbReference type="ARBA" id="ARBA00004651"/>
    </source>
</evidence>
<dbReference type="SUPFAM" id="SSF47384">
    <property type="entry name" value="Homodimeric domain of signal transducing histidine kinase"/>
    <property type="match status" value="1"/>
</dbReference>
<dbReference type="InterPro" id="IPR003594">
    <property type="entry name" value="HATPase_dom"/>
</dbReference>
<dbReference type="Pfam" id="PF00989">
    <property type="entry name" value="PAS"/>
    <property type="match status" value="1"/>
</dbReference>
<evidence type="ECO:0000256" key="10">
    <source>
        <dbReference type="ARBA" id="ARBA00022989"/>
    </source>
</evidence>
<keyword evidence="8" id="KW-0547">Nucleotide-binding</keyword>
<dbReference type="InterPro" id="IPR005467">
    <property type="entry name" value="His_kinase_dom"/>
</dbReference>
<evidence type="ECO:0000256" key="12">
    <source>
        <dbReference type="ARBA" id="ARBA00023026"/>
    </source>
</evidence>
<dbReference type="SUPFAM" id="SSF52172">
    <property type="entry name" value="CheY-like"/>
    <property type="match status" value="1"/>
</dbReference>
<evidence type="ECO:0000256" key="1">
    <source>
        <dbReference type="ARBA" id="ARBA00000085"/>
    </source>
</evidence>
<dbReference type="CDD" id="cd17546">
    <property type="entry name" value="REC_hyHK_CKI1_RcsC-like"/>
    <property type="match status" value="1"/>
</dbReference>
<dbReference type="Pfam" id="PF01627">
    <property type="entry name" value="Hpt"/>
    <property type="match status" value="1"/>
</dbReference>
<keyword evidence="10" id="KW-1133">Transmembrane helix</keyword>
<dbReference type="InterPro" id="IPR036097">
    <property type="entry name" value="HisK_dim/P_sf"/>
</dbReference>
<dbReference type="PROSITE" id="PS50112">
    <property type="entry name" value="PAS"/>
    <property type="match status" value="2"/>
</dbReference>
<dbReference type="SMART" id="SM00091">
    <property type="entry name" value="PAS"/>
    <property type="match status" value="2"/>
</dbReference>
<organism evidence="23 24">
    <name type="scientific">Noviherbaspirillum humi</name>
    <dbReference type="NCBI Taxonomy" id="1688639"/>
    <lineage>
        <taxon>Bacteria</taxon>
        <taxon>Pseudomonadati</taxon>
        <taxon>Pseudomonadota</taxon>
        <taxon>Betaproteobacteria</taxon>
        <taxon>Burkholderiales</taxon>
        <taxon>Oxalobacteraceae</taxon>
        <taxon>Noviherbaspirillum</taxon>
    </lineage>
</organism>
<dbReference type="FunFam" id="3.30.565.10:FF:000010">
    <property type="entry name" value="Sensor histidine kinase RcsC"/>
    <property type="match status" value="1"/>
</dbReference>
<evidence type="ECO:0000256" key="16">
    <source>
        <dbReference type="PROSITE-ProRule" id="PRU00110"/>
    </source>
</evidence>
<keyword evidence="6" id="KW-0812">Transmembrane</keyword>
<dbReference type="PROSITE" id="PS50110">
    <property type="entry name" value="RESPONSE_REGULATORY"/>
    <property type="match status" value="1"/>
</dbReference>
<feature type="modified residue" description="4-aspartylphosphate" evidence="17">
    <location>
        <position position="786"/>
    </location>
</feature>
<dbReference type="AlphaFoldDB" id="A0A239CDN0"/>
<name>A0A239CDN0_9BURK</name>
<gene>
    <name evidence="23" type="ORF">SAMN06265795_101392</name>
</gene>
<dbReference type="SUPFAM" id="SSF55785">
    <property type="entry name" value="PYP-like sensor domain (PAS domain)"/>
    <property type="match status" value="2"/>
</dbReference>
<dbReference type="CDD" id="cd00082">
    <property type="entry name" value="HisKA"/>
    <property type="match status" value="1"/>
</dbReference>
<dbReference type="GO" id="GO:0000155">
    <property type="term" value="F:phosphorelay sensor kinase activity"/>
    <property type="evidence" value="ECO:0007669"/>
    <property type="project" value="InterPro"/>
</dbReference>
<dbReference type="InterPro" id="IPR013655">
    <property type="entry name" value="PAS_fold_3"/>
</dbReference>
<evidence type="ECO:0000256" key="17">
    <source>
        <dbReference type="PROSITE-ProRule" id="PRU00169"/>
    </source>
</evidence>
<evidence type="ECO:0000256" key="11">
    <source>
        <dbReference type="ARBA" id="ARBA00023012"/>
    </source>
</evidence>
<dbReference type="InterPro" id="IPR013767">
    <property type="entry name" value="PAS_fold"/>
</dbReference>
<proteinExistence type="predicted"/>
<evidence type="ECO:0000256" key="3">
    <source>
        <dbReference type="ARBA" id="ARBA00012438"/>
    </source>
</evidence>
<dbReference type="SMART" id="SM00388">
    <property type="entry name" value="HisKA"/>
    <property type="match status" value="1"/>
</dbReference>
<dbReference type="SMART" id="SM00448">
    <property type="entry name" value="REC"/>
    <property type="match status" value="1"/>
</dbReference>
<evidence type="ECO:0000256" key="14">
    <source>
        <dbReference type="ARBA" id="ARBA00058004"/>
    </source>
</evidence>
<evidence type="ECO:0000259" key="19">
    <source>
        <dbReference type="PROSITE" id="PS50110"/>
    </source>
</evidence>
<dbReference type="PROSITE" id="PS50113">
    <property type="entry name" value="PAC"/>
    <property type="match status" value="1"/>
</dbReference>
<evidence type="ECO:0000259" key="20">
    <source>
        <dbReference type="PROSITE" id="PS50112"/>
    </source>
</evidence>